<evidence type="ECO:0000313" key="2">
    <source>
        <dbReference type="EMBL" id="RDB27973.1"/>
    </source>
</evidence>
<keyword evidence="3" id="KW-1185">Reference proteome</keyword>
<comment type="caution">
    <text evidence="2">The sequence shown here is derived from an EMBL/GenBank/DDBJ whole genome shotgun (WGS) entry which is preliminary data.</text>
</comment>
<name>A0A369K826_HYPMA</name>
<evidence type="ECO:0000313" key="3">
    <source>
        <dbReference type="Proteomes" id="UP000076154"/>
    </source>
</evidence>
<protein>
    <submittedName>
        <fullName evidence="2">Uncharacterized protein</fullName>
    </submittedName>
</protein>
<dbReference type="AlphaFoldDB" id="A0A369K826"/>
<dbReference type="Proteomes" id="UP000076154">
    <property type="component" value="Unassembled WGS sequence"/>
</dbReference>
<gene>
    <name evidence="2" type="ORF">Hypma_002310</name>
</gene>
<sequence>MAPGGGVQFTSSVHVKPPGCPGQTLRFTQKAKSNERCSTEFASKIEADVDHRFTIGVTVFHMSDV</sequence>
<dbReference type="InParanoid" id="A0A369K826"/>
<evidence type="ECO:0000256" key="1">
    <source>
        <dbReference type="SAM" id="MobiDB-lite"/>
    </source>
</evidence>
<dbReference type="EMBL" id="LUEZ02000013">
    <property type="protein sequence ID" value="RDB27973.1"/>
    <property type="molecule type" value="Genomic_DNA"/>
</dbReference>
<reference evidence="2" key="1">
    <citation type="submission" date="2018-04" db="EMBL/GenBank/DDBJ databases">
        <title>Whole genome sequencing of Hypsizygus marmoreus.</title>
        <authorList>
            <person name="Choi I.-G."/>
            <person name="Min B."/>
            <person name="Kim J.-G."/>
            <person name="Kim S."/>
            <person name="Oh Y.-L."/>
            <person name="Kong W.-S."/>
            <person name="Park H."/>
            <person name="Jeong J."/>
            <person name="Song E.-S."/>
        </authorList>
    </citation>
    <scope>NUCLEOTIDE SEQUENCE [LARGE SCALE GENOMIC DNA]</scope>
    <source>
        <strain evidence="2">51987-8</strain>
    </source>
</reference>
<organism evidence="2 3">
    <name type="scientific">Hypsizygus marmoreus</name>
    <name type="common">White beech mushroom</name>
    <name type="synonym">Agaricus marmoreus</name>
    <dbReference type="NCBI Taxonomy" id="39966"/>
    <lineage>
        <taxon>Eukaryota</taxon>
        <taxon>Fungi</taxon>
        <taxon>Dikarya</taxon>
        <taxon>Basidiomycota</taxon>
        <taxon>Agaricomycotina</taxon>
        <taxon>Agaricomycetes</taxon>
        <taxon>Agaricomycetidae</taxon>
        <taxon>Agaricales</taxon>
        <taxon>Tricholomatineae</taxon>
        <taxon>Lyophyllaceae</taxon>
        <taxon>Hypsizygus</taxon>
    </lineage>
</organism>
<feature type="region of interest" description="Disordered" evidence="1">
    <location>
        <begin position="1"/>
        <end position="31"/>
    </location>
</feature>
<proteinExistence type="predicted"/>
<accession>A0A369K826</accession>